<dbReference type="PANTHER" id="PTHR10408">
    <property type="entry name" value="STEROL O-ACYLTRANSFERASE"/>
    <property type="match status" value="1"/>
</dbReference>
<dbReference type="EMBL" id="OX365914">
    <property type="protein sequence ID" value="CAI4057362.1"/>
    <property type="molecule type" value="Genomic_DNA"/>
</dbReference>
<evidence type="ECO:0000256" key="8">
    <source>
        <dbReference type="ARBA" id="ARBA00023315"/>
    </source>
</evidence>
<dbReference type="Proteomes" id="UP001162090">
    <property type="component" value="Chromosome 3"/>
</dbReference>
<evidence type="ECO:0000256" key="12">
    <source>
        <dbReference type="SAM" id="MobiDB-lite"/>
    </source>
</evidence>
<evidence type="ECO:0000256" key="4">
    <source>
        <dbReference type="ARBA" id="ARBA00022692"/>
    </source>
</evidence>
<evidence type="ECO:0000313" key="14">
    <source>
        <dbReference type="EMBL" id="CAI4057362.1"/>
    </source>
</evidence>
<evidence type="ECO:0000256" key="2">
    <source>
        <dbReference type="ARBA" id="ARBA00009010"/>
    </source>
</evidence>
<comment type="subcellular location">
    <subcellularLocation>
        <location evidence="1 10">Endoplasmic reticulum membrane</location>
        <topology evidence="1 10">Multi-pass membrane protein</topology>
    </subcellularLocation>
</comment>
<feature type="region of interest" description="Disordered" evidence="12">
    <location>
        <begin position="20"/>
        <end position="99"/>
    </location>
</feature>
<dbReference type="AlphaFoldDB" id="A0AA35JCU1"/>
<dbReference type="GO" id="GO:0008204">
    <property type="term" value="P:ergosterol metabolic process"/>
    <property type="evidence" value="ECO:0007669"/>
    <property type="project" value="TreeGrafter"/>
</dbReference>
<reference evidence="14" key="1">
    <citation type="submission" date="2022-10" db="EMBL/GenBank/DDBJ databases">
        <authorList>
            <person name="Byrne P K."/>
        </authorList>
    </citation>
    <scope>NUCLEOTIDE SEQUENCE</scope>
    <source>
        <strain evidence="14">CBS7001</strain>
    </source>
</reference>
<keyword evidence="3 10" id="KW-0808">Transferase</keyword>
<accession>A0AA35JCU1</accession>
<feature type="transmembrane region" description="Helical" evidence="13">
    <location>
        <begin position="462"/>
        <end position="486"/>
    </location>
</feature>
<dbReference type="PANTHER" id="PTHR10408:SF23">
    <property type="entry name" value="STEROL O-ACYLTRANSFERASE 1-RELATED"/>
    <property type="match status" value="1"/>
</dbReference>
<dbReference type="Pfam" id="PF03062">
    <property type="entry name" value="MBOAT"/>
    <property type="match status" value="1"/>
</dbReference>
<dbReference type="GO" id="GO:0034737">
    <property type="term" value="F:ergosterol O-acyltransferase activity"/>
    <property type="evidence" value="ECO:0007669"/>
    <property type="project" value="TreeGrafter"/>
</dbReference>
<feature type="transmembrane region" description="Helical" evidence="13">
    <location>
        <begin position="243"/>
        <end position="266"/>
    </location>
</feature>
<dbReference type="GO" id="GO:0005789">
    <property type="term" value="C:endoplasmic reticulum membrane"/>
    <property type="evidence" value="ECO:0007669"/>
    <property type="project" value="UniProtKB-SubCell"/>
</dbReference>
<feature type="transmembrane region" description="Helical" evidence="13">
    <location>
        <begin position="419"/>
        <end position="442"/>
    </location>
</feature>
<evidence type="ECO:0000256" key="9">
    <source>
        <dbReference type="ARBA" id="ARBA00023568"/>
    </source>
</evidence>
<evidence type="ECO:0000256" key="7">
    <source>
        <dbReference type="ARBA" id="ARBA00023136"/>
    </source>
</evidence>
<evidence type="ECO:0000256" key="10">
    <source>
        <dbReference type="PIRNR" id="PIRNR000439"/>
    </source>
</evidence>
<feature type="transmembrane region" description="Helical" evidence="13">
    <location>
        <begin position="548"/>
        <end position="568"/>
    </location>
</feature>
<organism evidence="14 15">
    <name type="scientific">Saccharomyces uvarum</name>
    <name type="common">Yeast</name>
    <name type="synonym">Saccharomyces bayanus var. uvarum</name>
    <dbReference type="NCBI Taxonomy" id="230603"/>
    <lineage>
        <taxon>Eukaryota</taxon>
        <taxon>Fungi</taxon>
        <taxon>Dikarya</taxon>
        <taxon>Ascomycota</taxon>
        <taxon>Saccharomycotina</taxon>
        <taxon>Saccharomycetes</taxon>
        <taxon>Saccharomycetales</taxon>
        <taxon>Saccharomycetaceae</taxon>
        <taxon>Saccharomyces</taxon>
    </lineage>
</organism>
<keyword evidence="7 10" id="KW-0472">Membrane</keyword>
<keyword evidence="8 10" id="KW-0012">Acyltransferase</keyword>
<evidence type="ECO:0000313" key="15">
    <source>
        <dbReference type="Proteomes" id="UP001162090"/>
    </source>
</evidence>
<evidence type="ECO:0000256" key="1">
    <source>
        <dbReference type="ARBA" id="ARBA00004477"/>
    </source>
</evidence>
<evidence type="ECO:0000256" key="13">
    <source>
        <dbReference type="SAM" id="Phobius"/>
    </source>
</evidence>
<keyword evidence="4 13" id="KW-0812">Transmembrane</keyword>
<evidence type="ECO:0000256" key="5">
    <source>
        <dbReference type="ARBA" id="ARBA00022824"/>
    </source>
</evidence>
<sequence length="623" mass="71794">MTEAKELLQDERFLKIQELNSAEPSKRHSVTYDNVILPQESVEVSPRSSTTSLEEPATTTATGVAVAAAAAAAEKKKKKKGEDGDDEQDEQAEEKYPVDPRMQKYLSHLKSKSRTRVHRKDASKYVSFFGDVSFDPRPTLLDSAVNVPFQTTFKGPVLEKQLKGLQQTKKGEVAAAAATAATAATAAAAPPGKKLESNFSGIYVFAWMFMGWIAFRSCMDYYVSHEGGFASMEIVQYMTSDLFTIALLDLALFLSTFFVVFVHWLVKLGFIRWKWTGFVAVSLFELCFIPVSFPVYVYYFHFSWVTRIFLFLHSVVLLMKAHSFAFYNGYLWDIKNELEFSSNKLNKFKESLSPETKDILQKSCDFCLFELNYQTKDNDFPNNISCSNYFMFCMFPVLVYQINYPRTSHIRWRYVLEKFCAIMGTIFLMMVTAQIFMHPVAMRCIEYHDTPSFGGWVPAVKQWLFLLFEMIPGFSVLYMLTFYMIWDALLNCVAELTRFADRYFYGDWWNCVSFEEFSRIWNVPVHKFLLRHVYHSSMGALHFSKAQATLFTFLLSAVFHEIAMFAIFKEVRGYLFLFQLSQFAWTALSNTKFLRSRPQLSNVVFTFGVCTGPSMIMTLYLTL</sequence>
<evidence type="ECO:0000256" key="11">
    <source>
        <dbReference type="PIRSR" id="PIRSR000439-1"/>
    </source>
</evidence>
<feature type="transmembrane region" description="Helical" evidence="13">
    <location>
        <begin position="202"/>
        <end position="223"/>
    </location>
</feature>
<dbReference type="SMR" id="A0AA35JCU1"/>
<feature type="transmembrane region" description="Helical" evidence="13">
    <location>
        <begin position="278"/>
        <end position="299"/>
    </location>
</feature>
<feature type="compositionally biased region" description="Acidic residues" evidence="12">
    <location>
        <begin position="83"/>
        <end position="92"/>
    </location>
</feature>
<feature type="compositionally biased region" description="Low complexity" evidence="12">
    <location>
        <begin position="57"/>
        <end position="72"/>
    </location>
</feature>
<feature type="transmembrane region" description="Helical" evidence="13">
    <location>
        <begin position="603"/>
        <end position="621"/>
    </location>
</feature>
<dbReference type="PIRSF" id="PIRSF000439">
    <property type="entry name" value="Oat_ACAT_DAG_ARE"/>
    <property type="match status" value="1"/>
</dbReference>
<feature type="transmembrane region" description="Helical" evidence="13">
    <location>
        <begin position="305"/>
        <end position="327"/>
    </location>
</feature>
<dbReference type="InterPro" id="IPR014371">
    <property type="entry name" value="Oat_ACAT_DAG_ARE"/>
</dbReference>
<name>A0AA35JCU1_SACUV</name>
<evidence type="ECO:0000256" key="6">
    <source>
        <dbReference type="ARBA" id="ARBA00022989"/>
    </source>
</evidence>
<dbReference type="InterPro" id="IPR004299">
    <property type="entry name" value="MBOAT_fam"/>
</dbReference>
<comment type="similarity">
    <text evidence="2 10">Belongs to the membrane-bound acyltransferase family. Sterol o-acyltransferase subfamily.</text>
</comment>
<feature type="active site" evidence="11">
    <location>
        <position position="560"/>
    </location>
</feature>
<evidence type="ECO:0000256" key="3">
    <source>
        <dbReference type="ARBA" id="ARBA00022679"/>
    </source>
</evidence>
<keyword evidence="6 13" id="KW-1133">Transmembrane helix</keyword>
<proteinExistence type="inferred from homology"/>
<gene>
    <name evidence="14" type="primary">SUVC03G1080</name>
    <name evidence="14" type="ORF">SUVC_03G1080</name>
</gene>
<comment type="function">
    <text evidence="9">Sterol O-acyltransferase that catalyzes the formation of stery esters.</text>
</comment>
<protein>
    <recommendedName>
        <fullName evidence="10">O-acyltransferase</fullName>
    </recommendedName>
</protein>
<keyword evidence="5 10" id="KW-0256">Endoplasmic reticulum</keyword>